<evidence type="ECO:0000313" key="3">
    <source>
        <dbReference type="Proteomes" id="UP000214355"/>
    </source>
</evidence>
<keyword evidence="1" id="KW-0812">Transmembrane</keyword>
<reference evidence="3" key="1">
    <citation type="submission" date="2016-10" db="EMBL/GenBank/DDBJ databases">
        <authorList>
            <person name="Varghese N."/>
            <person name="Submissions S."/>
        </authorList>
    </citation>
    <scope>NUCLEOTIDE SEQUENCE [LARGE SCALE GENOMIC DNA]</scope>
    <source>
        <strain evidence="3">DSM 10002</strain>
    </source>
</reference>
<keyword evidence="1" id="KW-1133">Transmembrane helix</keyword>
<keyword evidence="1" id="KW-0472">Membrane</keyword>
<dbReference type="EMBL" id="LT629804">
    <property type="protein sequence ID" value="SDU78546.1"/>
    <property type="molecule type" value="Genomic_DNA"/>
</dbReference>
<feature type="transmembrane region" description="Helical" evidence="1">
    <location>
        <begin position="114"/>
        <end position="131"/>
    </location>
</feature>
<keyword evidence="3" id="KW-1185">Reference proteome</keyword>
<feature type="transmembrane region" description="Helical" evidence="1">
    <location>
        <begin position="170"/>
        <end position="188"/>
    </location>
</feature>
<gene>
    <name evidence="2" type="ORF">SAMN04489737_0516</name>
</gene>
<dbReference type="Gene3D" id="2.180.10.10">
    <property type="entry name" value="RHS repeat-associated core"/>
    <property type="match status" value="1"/>
</dbReference>
<evidence type="ECO:0000256" key="1">
    <source>
        <dbReference type="SAM" id="Phobius"/>
    </source>
</evidence>
<dbReference type="AlphaFoldDB" id="A0A1H2LDP5"/>
<proteinExistence type="predicted"/>
<dbReference type="STRING" id="131112.SAMN04489737_0516"/>
<name>A0A1H2LDP5_9ACTO</name>
<accession>A0A1H2LDP5</accession>
<protein>
    <submittedName>
        <fullName evidence="2">RHS repeat-associated core domain-containing protein</fullName>
    </submittedName>
</protein>
<sequence>MRLDNPYQITHHHLPSLPDGIGVGSGSLFVGGLAWLRARVYDPTTYGFLTRDPLPALPGVVWEANPYNYAANNPLSLSDPLGLKPVTDKELAAYNNTRSVSFWERAGNFVNDHAYLVAGLAVVAGVALMLSPLSGPALVMAVAAGQGLFNAGSTIAVQKFFGEDVSLKEVAIAGMTGLATGSLLGWSMNVSKAANGVKGLFAMTGTNAAAGGTSSIISYTFSEDEKTAQGYIASFISGGVAGGIGGLSGPAGGTIARTIGQRSTSALASGITATINFGGGFAASITNDLMNSKELSIANATMNGAFSGILSPIADRMPGQQGTHTLEQASYFSVRSSHGLVRPTGPNGSRLIKSSLAGAAIGELPGKILEFME</sequence>
<organism evidence="2 3">
    <name type="scientific">Arcanobacterium phocae</name>
    <dbReference type="NCBI Taxonomy" id="131112"/>
    <lineage>
        <taxon>Bacteria</taxon>
        <taxon>Bacillati</taxon>
        <taxon>Actinomycetota</taxon>
        <taxon>Actinomycetes</taxon>
        <taxon>Actinomycetales</taxon>
        <taxon>Actinomycetaceae</taxon>
        <taxon>Arcanobacterium</taxon>
    </lineage>
</organism>
<dbReference type="OrthoDB" id="166951at2"/>
<dbReference type="GeneID" id="65344262"/>
<dbReference type="RefSeq" id="WP_157672868.1">
    <property type="nucleotide sequence ID" value="NZ_LT629804.1"/>
</dbReference>
<dbReference type="NCBIfam" id="TIGR03696">
    <property type="entry name" value="Rhs_assc_core"/>
    <property type="match status" value="1"/>
</dbReference>
<dbReference type="Proteomes" id="UP000214355">
    <property type="component" value="Chromosome I"/>
</dbReference>
<evidence type="ECO:0000313" key="2">
    <source>
        <dbReference type="EMBL" id="SDU78546.1"/>
    </source>
</evidence>
<dbReference type="InterPro" id="IPR022385">
    <property type="entry name" value="Rhs_assc_core"/>
</dbReference>